<accession>A0A1J8QXD9</accession>
<organism evidence="1 2">
    <name type="scientific">Rhizopogon vesiculosus</name>
    <dbReference type="NCBI Taxonomy" id="180088"/>
    <lineage>
        <taxon>Eukaryota</taxon>
        <taxon>Fungi</taxon>
        <taxon>Dikarya</taxon>
        <taxon>Basidiomycota</taxon>
        <taxon>Agaricomycotina</taxon>
        <taxon>Agaricomycetes</taxon>
        <taxon>Agaricomycetidae</taxon>
        <taxon>Boletales</taxon>
        <taxon>Suillineae</taxon>
        <taxon>Rhizopogonaceae</taxon>
        <taxon>Rhizopogon</taxon>
    </lineage>
</organism>
<keyword evidence="2" id="KW-1185">Reference proteome</keyword>
<comment type="caution">
    <text evidence="1">The sequence shown here is derived from an EMBL/GenBank/DDBJ whole genome shotgun (WGS) entry which is preliminary data.</text>
</comment>
<dbReference type="Proteomes" id="UP000183567">
    <property type="component" value="Unassembled WGS sequence"/>
</dbReference>
<reference evidence="1 2" key="1">
    <citation type="submission" date="2016-03" db="EMBL/GenBank/DDBJ databases">
        <title>Comparative genomics of the ectomycorrhizal sister species Rhizopogon vinicolor and Rhizopogon vesiculosus (Basidiomycota: Boletales) reveals a divergence of the mating type B locus.</title>
        <authorList>
            <person name="Mujic A.B."/>
            <person name="Kuo A."/>
            <person name="Tritt A."/>
            <person name="Lipzen A."/>
            <person name="Chen C."/>
            <person name="Johnson J."/>
            <person name="Sharma A."/>
            <person name="Barry K."/>
            <person name="Grigoriev I.V."/>
            <person name="Spatafora J.W."/>
        </authorList>
    </citation>
    <scope>NUCLEOTIDE SEQUENCE [LARGE SCALE GENOMIC DNA]</scope>
    <source>
        <strain evidence="1 2">AM-OR11-056</strain>
    </source>
</reference>
<evidence type="ECO:0000313" key="2">
    <source>
        <dbReference type="Proteomes" id="UP000183567"/>
    </source>
</evidence>
<dbReference type="AlphaFoldDB" id="A0A1J8QXD9"/>
<dbReference type="OrthoDB" id="2680122at2759"/>
<dbReference type="EMBL" id="LVVM01003855">
    <property type="protein sequence ID" value="OJA14170.1"/>
    <property type="molecule type" value="Genomic_DNA"/>
</dbReference>
<proteinExistence type="predicted"/>
<sequence length="72" mass="8146">MLDRIFKYLSHATGGWKFTVLMGGHDPVINDVAVYNYHVGETESGAQFHKVYPTFDAVQHAFLDFIKDTLGK</sequence>
<gene>
    <name evidence="1" type="ORF">AZE42_14090</name>
</gene>
<name>A0A1J8QXD9_9AGAM</name>
<dbReference type="STRING" id="180088.A0A1J8QXD9"/>
<evidence type="ECO:0000313" key="1">
    <source>
        <dbReference type="EMBL" id="OJA14170.1"/>
    </source>
</evidence>
<protein>
    <submittedName>
        <fullName evidence="1">Uncharacterized protein</fullName>
    </submittedName>
</protein>